<sequence length="344" mass="37569">KKQFNKDEAIREYKRLIGKLPLANQYLLLYVLDLLTVFARKSDINKMTAGNLAVIFRPAVLNHPGHEMSPEHHKLSQEVLEFLIEHQDWFMLDIPPPPRQDSILNTNATNQTSAHRSKKPFGLITNRGPMSTKAEPAPVMMMATTTNEPDDLNVYVGPASDEEDDGGWRLAGSTNGTATLGRRRTFSERGSPRMMTADEQGRMGGDGRKSVENISQSAPSTSSAFKQATKQLTPVREGSSGDIDAMMVTGGSVEVPSAESSSNERRAKFDDTRLAKDDAIRGDDREKRGRASSKGTGLFGSVRRSRTVEGTSNMGTSAVAAAAGGTGPQRHVLKKRNSRGEVER</sequence>
<accession>A0ACA9PNE3</accession>
<protein>
    <submittedName>
        <fullName evidence="1">7753_t:CDS:1</fullName>
    </submittedName>
</protein>
<organism evidence="1 2">
    <name type="scientific">Acaulospora colombiana</name>
    <dbReference type="NCBI Taxonomy" id="27376"/>
    <lineage>
        <taxon>Eukaryota</taxon>
        <taxon>Fungi</taxon>
        <taxon>Fungi incertae sedis</taxon>
        <taxon>Mucoromycota</taxon>
        <taxon>Glomeromycotina</taxon>
        <taxon>Glomeromycetes</taxon>
        <taxon>Diversisporales</taxon>
        <taxon>Acaulosporaceae</taxon>
        <taxon>Acaulospora</taxon>
    </lineage>
</organism>
<proteinExistence type="predicted"/>
<reference evidence="1" key="1">
    <citation type="submission" date="2021-06" db="EMBL/GenBank/DDBJ databases">
        <authorList>
            <person name="Kallberg Y."/>
            <person name="Tangrot J."/>
            <person name="Rosling A."/>
        </authorList>
    </citation>
    <scope>NUCLEOTIDE SEQUENCE</scope>
    <source>
        <strain evidence="1">CL356</strain>
    </source>
</reference>
<feature type="non-terminal residue" evidence="1">
    <location>
        <position position="1"/>
    </location>
</feature>
<dbReference type="Proteomes" id="UP000789525">
    <property type="component" value="Unassembled WGS sequence"/>
</dbReference>
<keyword evidence="2" id="KW-1185">Reference proteome</keyword>
<dbReference type="EMBL" id="CAJVPT010036352">
    <property type="protein sequence ID" value="CAG8714259.1"/>
    <property type="molecule type" value="Genomic_DNA"/>
</dbReference>
<gene>
    <name evidence="1" type="ORF">ACOLOM_LOCUS10829</name>
</gene>
<evidence type="ECO:0000313" key="1">
    <source>
        <dbReference type="EMBL" id="CAG8714259.1"/>
    </source>
</evidence>
<evidence type="ECO:0000313" key="2">
    <source>
        <dbReference type="Proteomes" id="UP000789525"/>
    </source>
</evidence>
<name>A0ACA9PNE3_9GLOM</name>
<comment type="caution">
    <text evidence="1">The sequence shown here is derived from an EMBL/GenBank/DDBJ whole genome shotgun (WGS) entry which is preliminary data.</text>
</comment>